<dbReference type="Proteomes" id="UP000178602">
    <property type="component" value="Unassembled WGS sequence"/>
</dbReference>
<dbReference type="GO" id="GO:0035435">
    <property type="term" value="P:phosphate ion transmembrane transport"/>
    <property type="evidence" value="ECO:0007669"/>
    <property type="project" value="InterPro"/>
</dbReference>
<evidence type="ECO:0000313" key="7">
    <source>
        <dbReference type="EMBL" id="OGC28879.1"/>
    </source>
</evidence>
<evidence type="ECO:0000259" key="6">
    <source>
        <dbReference type="Pfam" id="PF12849"/>
    </source>
</evidence>
<feature type="domain" description="PBP" evidence="6">
    <location>
        <begin position="22"/>
        <end position="311"/>
    </location>
</feature>
<proteinExistence type="inferred from homology"/>
<dbReference type="PANTHER" id="PTHR42996">
    <property type="entry name" value="PHOSPHATE-BINDING PROTEIN PSTS"/>
    <property type="match status" value="1"/>
</dbReference>
<name>A0A1F4T8M4_UNCSA</name>
<gene>
    <name evidence="7" type="ORF">A3K49_01155</name>
</gene>
<dbReference type="CDD" id="cd13565">
    <property type="entry name" value="PBP2_PstS"/>
    <property type="match status" value="1"/>
</dbReference>
<dbReference type="InterPro" id="IPR024370">
    <property type="entry name" value="PBP_domain"/>
</dbReference>
<dbReference type="PIRSF" id="PIRSF002756">
    <property type="entry name" value="PstS"/>
    <property type="match status" value="1"/>
</dbReference>
<organism evidence="7 8">
    <name type="scientific">candidate division WOR-1 bacterium RIFOXYC12_FULL_54_18</name>
    <dbReference type="NCBI Taxonomy" id="1802584"/>
    <lineage>
        <taxon>Bacteria</taxon>
        <taxon>Bacillati</taxon>
        <taxon>Saganbacteria</taxon>
    </lineage>
</organism>
<dbReference type="InterPro" id="IPR005673">
    <property type="entry name" value="ABC_phos-bd_PstS"/>
</dbReference>
<evidence type="ECO:0000256" key="1">
    <source>
        <dbReference type="ARBA" id="ARBA00008725"/>
    </source>
</evidence>
<evidence type="ECO:0000256" key="3">
    <source>
        <dbReference type="ARBA" id="ARBA00022592"/>
    </source>
</evidence>
<dbReference type="SUPFAM" id="SSF53850">
    <property type="entry name" value="Periplasmic binding protein-like II"/>
    <property type="match status" value="1"/>
</dbReference>
<comment type="similarity">
    <text evidence="1 4">Belongs to the PstS family.</text>
</comment>
<sequence length="343" mass="35603">MINKTLAVVISLVLISSAALAVSLNGAGATFPYPIYVKWNKIFADKTGTQVNYQGIGSGGGIRQFTAKITDFGGSDAPMTEKQMSAAGGDVLHIPTVMGAVAVSYNLPGVSGLKLDPETLGRIFLGRIKKWDDPAIAALNPGIDLPGKNITIAHRSDGSGTTHIFTSYLAKVSTAWASQVGAGSAVSWPTGIGGKGNAGVAGVIKGNEGALGYVELSYAISNDLPVVSLKNRSGRFVKPSIESTTAAADGALSSSKLAKQIAAGDFRLDLTNAPGQNAYPIVGLTWLLVRSSLDGEKGAALKNYLKWALSDGQKYAASLLYAPLPDSMSDKVMKLINSIDTNI</sequence>
<feature type="chain" id="PRO_5009514555" description="Phosphate-binding protein" evidence="5">
    <location>
        <begin position="22"/>
        <end position="343"/>
    </location>
</feature>
<dbReference type="InterPro" id="IPR050962">
    <property type="entry name" value="Phosphate-bind_PstS"/>
</dbReference>
<evidence type="ECO:0000313" key="8">
    <source>
        <dbReference type="Proteomes" id="UP000178602"/>
    </source>
</evidence>
<dbReference type="GO" id="GO:0042301">
    <property type="term" value="F:phosphate ion binding"/>
    <property type="evidence" value="ECO:0007669"/>
    <property type="project" value="InterPro"/>
</dbReference>
<evidence type="ECO:0000256" key="4">
    <source>
        <dbReference type="PIRNR" id="PIRNR002756"/>
    </source>
</evidence>
<feature type="signal peptide" evidence="5">
    <location>
        <begin position="1"/>
        <end position="21"/>
    </location>
</feature>
<dbReference type="Pfam" id="PF12849">
    <property type="entry name" value="PBP_like_2"/>
    <property type="match status" value="1"/>
</dbReference>
<dbReference type="PANTHER" id="PTHR42996:SF1">
    <property type="entry name" value="PHOSPHATE-BINDING PROTEIN PSTS"/>
    <property type="match status" value="1"/>
</dbReference>
<dbReference type="AlphaFoldDB" id="A0A1F4T8M4"/>
<dbReference type="EMBL" id="MEUG01000001">
    <property type="protein sequence ID" value="OGC28879.1"/>
    <property type="molecule type" value="Genomic_DNA"/>
</dbReference>
<keyword evidence="3 4" id="KW-0592">Phosphate transport</keyword>
<comment type="caution">
    <text evidence="7">The sequence shown here is derived from an EMBL/GenBank/DDBJ whole genome shotgun (WGS) entry which is preliminary data.</text>
</comment>
<evidence type="ECO:0000256" key="2">
    <source>
        <dbReference type="ARBA" id="ARBA00022448"/>
    </source>
</evidence>
<dbReference type="NCBIfam" id="TIGR00975">
    <property type="entry name" value="3a0107s03"/>
    <property type="match status" value="1"/>
</dbReference>
<keyword evidence="5" id="KW-0732">Signal</keyword>
<reference evidence="7 8" key="1">
    <citation type="journal article" date="2016" name="Nat. Commun.">
        <title>Thousands of microbial genomes shed light on interconnected biogeochemical processes in an aquifer system.</title>
        <authorList>
            <person name="Anantharaman K."/>
            <person name="Brown C.T."/>
            <person name="Hug L.A."/>
            <person name="Sharon I."/>
            <person name="Castelle C.J."/>
            <person name="Probst A.J."/>
            <person name="Thomas B.C."/>
            <person name="Singh A."/>
            <person name="Wilkins M.J."/>
            <person name="Karaoz U."/>
            <person name="Brodie E.L."/>
            <person name="Williams K.H."/>
            <person name="Hubbard S.S."/>
            <person name="Banfield J.F."/>
        </authorList>
    </citation>
    <scope>NUCLEOTIDE SEQUENCE [LARGE SCALE GENOMIC DNA]</scope>
</reference>
<protein>
    <recommendedName>
        <fullName evidence="4">Phosphate-binding protein</fullName>
    </recommendedName>
</protein>
<dbReference type="GO" id="GO:0043190">
    <property type="term" value="C:ATP-binding cassette (ABC) transporter complex"/>
    <property type="evidence" value="ECO:0007669"/>
    <property type="project" value="InterPro"/>
</dbReference>
<evidence type="ECO:0000256" key="5">
    <source>
        <dbReference type="SAM" id="SignalP"/>
    </source>
</evidence>
<dbReference type="Gene3D" id="3.40.190.10">
    <property type="entry name" value="Periplasmic binding protein-like II"/>
    <property type="match status" value="2"/>
</dbReference>
<accession>A0A1F4T8M4</accession>
<keyword evidence="2 4" id="KW-0813">Transport</keyword>